<evidence type="ECO:0000313" key="1">
    <source>
        <dbReference type="EMBL" id="GAA1494727.1"/>
    </source>
</evidence>
<protein>
    <submittedName>
        <fullName evidence="1">Uncharacterized protein</fullName>
    </submittedName>
</protein>
<proteinExistence type="predicted"/>
<accession>A0ABN1ZGP8</accession>
<evidence type="ECO:0000313" key="2">
    <source>
        <dbReference type="Proteomes" id="UP001501742"/>
    </source>
</evidence>
<name>A0ABN1ZGP8_9MICO</name>
<comment type="caution">
    <text evidence="1">The sequence shown here is derived from an EMBL/GenBank/DDBJ whole genome shotgun (WGS) entry which is preliminary data.</text>
</comment>
<reference evidence="2" key="1">
    <citation type="journal article" date="2019" name="Int. J. Syst. Evol. Microbiol.">
        <title>The Global Catalogue of Microorganisms (GCM) 10K type strain sequencing project: providing services to taxonomists for standard genome sequencing and annotation.</title>
        <authorList>
            <consortium name="The Broad Institute Genomics Platform"/>
            <consortium name="The Broad Institute Genome Sequencing Center for Infectious Disease"/>
            <person name="Wu L."/>
            <person name="Ma J."/>
        </authorList>
    </citation>
    <scope>NUCLEOTIDE SEQUENCE [LARGE SCALE GENOMIC DNA]</scope>
    <source>
        <strain evidence="2">JCM 12140</strain>
    </source>
</reference>
<keyword evidence="2" id="KW-1185">Reference proteome</keyword>
<sequence length="55" mass="6197">MGRGAKGHRKEGLTSERPCGYIYDHESNTIIPNPSYPCSLIDPTLTEEKGNDYRK</sequence>
<gene>
    <name evidence="1" type="ORF">GCM10009627_30730</name>
</gene>
<dbReference type="EMBL" id="BAAAJX010000017">
    <property type="protein sequence ID" value="GAA1494727.1"/>
    <property type="molecule type" value="Genomic_DNA"/>
</dbReference>
<dbReference type="Proteomes" id="UP001501742">
    <property type="component" value="Unassembled WGS sequence"/>
</dbReference>
<organism evidence="1 2">
    <name type="scientific">Curtobacterium herbarum</name>
    <dbReference type="NCBI Taxonomy" id="150122"/>
    <lineage>
        <taxon>Bacteria</taxon>
        <taxon>Bacillati</taxon>
        <taxon>Actinomycetota</taxon>
        <taxon>Actinomycetes</taxon>
        <taxon>Micrococcales</taxon>
        <taxon>Microbacteriaceae</taxon>
        <taxon>Curtobacterium</taxon>
    </lineage>
</organism>